<protein>
    <submittedName>
        <fullName evidence="1">Uncharacterized protein</fullName>
    </submittedName>
</protein>
<name>A0A6C0ISC9_9ZZZZ</name>
<sequence length="261" mass="29024">MRLGWIIAILGVVLCISLIYNANIQEPLTDKEMEQAMTYDAKNEFKKGEVQSSPKIAEFEVLLQVNQKNNSSATEDNNEFRKKNNDILYNMGCVLEKETESVVQEPSVIKKEEVTNVKLPMETNKLNSYIALSPKDGIYFPSNFQLKIINKVDVNKYNYELWGTSPGIEGAPSNGILTSDSIKSMPYPSDLYTIKGTNMVIGNIEIGNKALNIVSIGNIFDENFNIIGNVDSLNNDILINCDKGENITGLLIYIGAPVSIQ</sequence>
<reference evidence="1" key="1">
    <citation type="journal article" date="2020" name="Nature">
        <title>Giant virus diversity and host interactions through global metagenomics.</title>
        <authorList>
            <person name="Schulz F."/>
            <person name="Roux S."/>
            <person name="Paez-Espino D."/>
            <person name="Jungbluth S."/>
            <person name="Walsh D.A."/>
            <person name="Denef V.J."/>
            <person name="McMahon K.D."/>
            <person name="Konstantinidis K.T."/>
            <person name="Eloe-Fadrosh E.A."/>
            <person name="Kyrpides N.C."/>
            <person name="Woyke T."/>
        </authorList>
    </citation>
    <scope>NUCLEOTIDE SEQUENCE</scope>
    <source>
        <strain evidence="1">GVMAG-M-3300024261-8</strain>
    </source>
</reference>
<organism evidence="1">
    <name type="scientific">viral metagenome</name>
    <dbReference type="NCBI Taxonomy" id="1070528"/>
    <lineage>
        <taxon>unclassified sequences</taxon>
        <taxon>metagenomes</taxon>
        <taxon>organismal metagenomes</taxon>
    </lineage>
</organism>
<proteinExistence type="predicted"/>
<dbReference type="EMBL" id="MN740240">
    <property type="protein sequence ID" value="QHT95415.1"/>
    <property type="molecule type" value="Genomic_DNA"/>
</dbReference>
<dbReference type="AlphaFoldDB" id="A0A6C0ISC9"/>
<accession>A0A6C0ISC9</accession>
<evidence type="ECO:0000313" key="1">
    <source>
        <dbReference type="EMBL" id="QHT95415.1"/>
    </source>
</evidence>